<keyword evidence="2" id="KW-1185">Reference proteome</keyword>
<reference evidence="1 2" key="1">
    <citation type="submission" date="2018-12" db="EMBL/GenBank/DDBJ databases">
        <authorList>
            <person name="Criscuolo A."/>
        </authorList>
    </citation>
    <scope>NUCLEOTIDE SEQUENCE [LARGE SCALE GENOMIC DNA]</scope>
    <source>
        <strain evidence="1">ACIP1116241</strain>
    </source>
</reference>
<sequence length="38" mass="4247">MSKVFTVGFDLEKNVFQMHVTRHALADAEVTCGNFLCS</sequence>
<evidence type="ECO:0000313" key="2">
    <source>
        <dbReference type="Proteomes" id="UP000270743"/>
    </source>
</evidence>
<dbReference type="Proteomes" id="UP000270743">
    <property type="component" value="Unassembled WGS sequence"/>
</dbReference>
<organism evidence="1 2">
    <name type="scientific">Paracoccus haematequi</name>
    <dbReference type="NCBI Taxonomy" id="2491866"/>
    <lineage>
        <taxon>Bacteria</taxon>
        <taxon>Pseudomonadati</taxon>
        <taxon>Pseudomonadota</taxon>
        <taxon>Alphaproteobacteria</taxon>
        <taxon>Rhodobacterales</taxon>
        <taxon>Paracoccaceae</taxon>
        <taxon>Paracoccus</taxon>
    </lineage>
</organism>
<accession>A0A3S4GTJ6</accession>
<dbReference type="EMBL" id="UZWE01000071">
    <property type="protein sequence ID" value="VDS10661.1"/>
    <property type="molecule type" value="Genomic_DNA"/>
</dbReference>
<gene>
    <name evidence="1" type="ORF">PARHAE_03879</name>
</gene>
<protein>
    <submittedName>
        <fullName evidence="1">Uncharacterized protein</fullName>
    </submittedName>
</protein>
<dbReference type="AlphaFoldDB" id="A0A3S4GTJ6"/>
<evidence type="ECO:0000313" key="1">
    <source>
        <dbReference type="EMBL" id="VDS10661.1"/>
    </source>
</evidence>
<name>A0A3S4GTJ6_9RHOB</name>
<proteinExistence type="predicted"/>